<protein>
    <submittedName>
        <fullName evidence="1">Uncharacterized protein</fullName>
    </submittedName>
</protein>
<organism evidence="1 2">
    <name type="scientific">Lipomyces kononenkoae</name>
    <name type="common">Yeast</name>
    <dbReference type="NCBI Taxonomy" id="34357"/>
    <lineage>
        <taxon>Eukaryota</taxon>
        <taxon>Fungi</taxon>
        <taxon>Dikarya</taxon>
        <taxon>Ascomycota</taxon>
        <taxon>Saccharomycotina</taxon>
        <taxon>Lipomycetes</taxon>
        <taxon>Lipomycetales</taxon>
        <taxon>Lipomycetaceae</taxon>
        <taxon>Lipomyces</taxon>
    </lineage>
</organism>
<sequence>MGNRGFWIFSCSLLSVIFASATHAFNASSNTNMVMYWGQNSYGQVGSQLNLASYCQDSTNDIIVAAFLSVFFDPSSGLPEVNFAGSYRQWTLL</sequence>
<reference evidence="2" key="1">
    <citation type="journal article" date="2024" name="Front. Bioeng. Biotechnol.">
        <title>Genome-scale model development and genomic sequencing of the oleaginous clade Lipomyces.</title>
        <authorList>
            <person name="Czajka J.J."/>
            <person name="Han Y."/>
            <person name="Kim J."/>
            <person name="Mondo S.J."/>
            <person name="Hofstad B.A."/>
            <person name="Robles A."/>
            <person name="Haridas S."/>
            <person name="Riley R."/>
            <person name="LaButti K."/>
            <person name="Pangilinan J."/>
            <person name="Andreopoulos W."/>
            <person name="Lipzen A."/>
            <person name="Yan J."/>
            <person name="Wang M."/>
            <person name="Ng V."/>
            <person name="Grigoriev I.V."/>
            <person name="Spatafora J.W."/>
            <person name="Magnuson J.K."/>
            <person name="Baker S.E."/>
            <person name="Pomraning K.R."/>
        </authorList>
    </citation>
    <scope>NUCLEOTIDE SEQUENCE [LARGE SCALE GENOMIC DNA]</scope>
    <source>
        <strain evidence="2">CBS 7786</strain>
    </source>
</reference>
<proteinExistence type="predicted"/>
<keyword evidence="2" id="KW-1185">Reference proteome</keyword>
<comment type="caution">
    <text evidence="1">The sequence shown here is derived from an EMBL/GenBank/DDBJ whole genome shotgun (WGS) entry which is preliminary data.</text>
</comment>
<gene>
    <name evidence="1" type="ORF">V1525DRAFT_56520</name>
</gene>
<dbReference type="EMBL" id="MU971348">
    <property type="protein sequence ID" value="KAK9239231.1"/>
    <property type="molecule type" value="Genomic_DNA"/>
</dbReference>
<evidence type="ECO:0000313" key="1">
    <source>
        <dbReference type="EMBL" id="KAK9239231.1"/>
    </source>
</evidence>
<dbReference type="Proteomes" id="UP001433508">
    <property type="component" value="Unassembled WGS sequence"/>
</dbReference>
<name>A0ACC3T6D9_LIPKO</name>
<evidence type="ECO:0000313" key="2">
    <source>
        <dbReference type="Proteomes" id="UP001433508"/>
    </source>
</evidence>
<accession>A0ACC3T6D9</accession>